<keyword evidence="1" id="KW-1133">Transmembrane helix</keyword>
<proteinExistence type="predicted"/>
<protein>
    <submittedName>
        <fullName evidence="3">Uncharacterized protein</fullName>
    </submittedName>
</protein>
<evidence type="ECO:0000313" key="2">
    <source>
        <dbReference type="Proteomes" id="UP000887565"/>
    </source>
</evidence>
<organism evidence="2 3">
    <name type="scientific">Romanomermis culicivorax</name>
    <name type="common">Nematode worm</name>
    <dbReference type="NCBI Taxonomy" id="13658"/>
    <lineage>
        <taxon>Eukaryota</taxon>
        <taxon>Metazoa</taxon>
        <taxon>Ecdysozoa</taxon>
        <taxon>Nematoda</taxon>
        <taxon>Enoplea</taxon>
        <taxon>Dorylaimia</taxon>
        <taxon>Mermithida</taxon>
        <taxon>Mermithoidea</taxon>
        <taxon>Mermithidae</taxon>
        <taxon>Romanomermis</taxon>
    </lineage>
</organism>
<feature type="transmembrane region" description="Helical" evidence="1">
    <location>
        <begin position="98"/>
        <end position="115"/>
    </location>
</feature>
<accession>A0A915ICH0</accession>
<dbReference type="Proteomes" id="UP000887565">
    <property type="component" value="Unplaced"/>
</dbReference>
<evidence type="ECO:0000313" key="3">
    <source>
        <dbReference type="WBParaSite" id="nRc.2.0.1.t11884-RA"/>
    </source>
</evidence>
<keyword evidence="1" id="KW-0812">Transmembrane</keyword>
<keyword evidence="2" id="KW-1185">Reference proteome</keyword>
<sequence length="161" mass="17814">MIENKARSNLQVSPIDSLLHLRLLSTMYKTANLTLLLTKWTGLTVGDCYNLGNSCGPQPKHLLIKETEDEMDKADIFMENLTFMNIDNGFIVCCPNTLNMKAILIVIAIFMLAVMDPILQSNSVSFVEAKCDRGDCYSKCKSRGCNHGYCSPAESCICASC</sequence>
<evidence type="ECO:0000256" key="1">
    <source>
        <dbReference type="SAM" id="Phobius"/>
    </source>
</evidence>
<dbReference type="WBParaSite" id="nRc.2.0.1.t11884-RA">
    <property type="protein sequence ID" value="nRc.2.0.1.t11884-RA"/>
    <property type="gene ID" value="nRc.2.0.1.g11884"/>
</dbReference>
<keyword evidence="1" id="KW-0472">Membrane</keyword>
<dbReference type="AlphaFoldDB" id="A0A915ICH0"/>
<name>A0A915ICH0_ROMCU</name>
<reference evidence="3" key="1">
    <citation type="submission" date="2022-11" db="UniProtKB">
        <authorList>
            <consortium name="WormBaseParasite"/>
        </authorList>
    </citation>
    <scope>IDENTIFICATION</scope>
</reference>